<organism evidence="1 2">
    <name type="scientific">Cordylochernes scorpioides</name>
    <dbReference type="NCBI Taxonomy" id="51811"/>
    <lineage>
        <taxon>Eukaryota</taxon>
        <taxon>Metazoa</taxon>
        <taxon>Ecdysozoa</taxon>
        <taxon>Arthropoda</taxon>
        <taxon>Chelicerata</taxon>
        <taxon>Arachnida</taxon>
        <taxon>Pseudoscorpiones</taxon>
        <taxon>Cheliferoidea</taxon>
        <taxon>Chernetidae</taxon>
        <taxon>Cordylochernes</taxon>
    </lineage>
</organism>
<accession>A0ABY6LLA3</accession>
<gene>
    <name evidence="1" type="ORF">LAZ67_21000277</name>
</gene>
<evidence type="ECO:0000313" key="2">
    <source>
        <dbReference type="Proteomes" id="UP001235939"/>
    </source>
</evidence>
<name>A0ABY6LLA3_9ARAC</name>
<evidence type="ECO:0000313" key="1">
    <source>
        <dbReference type="EMBL" id="UYV81974.1"/>
    </source>
</evidence>
<protein>
    <submittedName>
        <fullName evidence="1">Uncharacterized protein</fullName>
    </submittedName>
</protein>
<reference evidence="1 2" key="1">
    <citation type="submission" date="2022-01" db="EMBL/GenBank/DDBJ databases">
        <title>A chromosomal length assembly of Cordylochernes scorpioides.</title>
        <authorList>
            <person name="Zeh D."/>
            <person name="Zeh J."/>
        </authorList>
    </citation>
    <scope>NUCLEOTIDE SEQUENCE [LARGE SCALE GENOMIC DNA]</scope>
    <source>
        <strain evidence="1">IN4F17</strain>
        <tissue evidence="1">Whole Body</tissue>
    </source>
</reference>
<sequence length="94" mass="10936">MALKSQRFDMIQAIKENSLNKDEFSYCFQRWKKKWKKFIIAGGTPGSKLGMGSVEDESLEVWWIVRFTVWLLGMLRCGGLSSGPRMENVERLRC</sequence>
<proteinExistence type="predicted"/>
<dbReference type="EMBL" id="CP092883">
    <property type="protein sequence ID" value="UYV81974.1"/>
    <property type="molecule type" value="Genomic_DNA"/>
</dbReference>
<keyword evidence="2" id="KW-1185">Reference proteome</keyword>
<dbReference type="Proteomes" id="UP001235939">
    <property type="component" value="Chromosome 21"/>
</dbReference>